<dbReference type="InterPro" id="IPR047048">
    <property type="entry name" value="TlyA"/>
</dbReference>
<dbReference type="Pfam" id="PF01728">
    <property type="entry name" value="FtsJ"/>
    <property type="match status" value="1"/>
</dbReference>
<dbReference type="SMART" id="SM00363">
    <property type="entry name" value="S4"/>
    <property type="match status" value="1"/>
</dbReference>
<dbReference type="InterPro" id="IPR036986">
    <property type="entry name" value="S4_RNA-bd_sf"/>
</dbReference>
<sequence length="268" mass="29961">MKKERIDVLLTQLGYFNSRENAKRAIMAGLVLVDQERVDKPGEKVPVEAKITVKGNVCPYVSRGGFKLEKAIKTFNIDLTDKTIIDIGASTGGFTDCALQNGAKLSYAVDVGYNQLDWKMRQDERVICMERTNFRYMTPEDLKFGAPQFACIDVSFISLKIIFPVLKQLLAKEGEIVALIKPQFEAGKDQVGKKGIVRDAKVHIKVIQDILEFITALDLSVLGLTYSPIKGGEGNIEFLVHIGYNENMRTNVYEKDIIQIVSDAHSQL</sequence>
<dbReference type="CDD" id="cd00165">
    <property type="entry name" value="S4"/>
    <property type="match status" value="1"/>
</dbReference>
<proteinExistence type="inferred from homology"/>
<evidence type="ECO:0000313" key="5">
    <source>
        <dbReference type="EMBL" id="UUF07543.1"/>
    </source>
</evidence>
<dbReference type="AlphaFoldDB" id="A0A9Q9FDR0"/>
<dbReference type="NCBIfam" id="TIGR00478">
    <property type="entry name" value="tly"/>
    <property type="match status" value="1"/>
</dbReference>
<gene>
    <name evidence="5" type="ORF">J0J70_07840</name>
</gene>
<evidence type="ECO:0000256" key="3">
    <source>
        <dbReference type="PROSITE-ProRule" id="PRU00182"/>
    </source>
</evidence>
<feature type="domain" description="RNA-binding S4" evidence="4">
    <location>
        <begin position="4"/>
        <end position="69"/>
    </location>
</feature>
<protein>
    <submittedName>
        <fullName evidence="5">TlyA family RNA methyltransferase</fullName>
    </submittedName>
</protein>
<keyword evidence="5" id="KW-0808">Transferase</keyword>
<dbReference type="RefSeq" id="WP_055243450.1">
    <property type="nucleotide sequence ID" value="NZ_CP071250.1"/>
</dbReference>
<dbReference type="GO" id="GO:0003723">
    <property type="term" value="F:RNA binding"/>
    <property type="evidence" value="ECO:0007669"/>
    <property type="project" value="UniProtKB-KW"/>
</dbReference>
<dbReference type="Gene3D" id="3.10.290.10">
    <property type="entry name" value="RNA-binding S4 domain"/>
    <property type="match status" value="1"/>
</dbReference>
<reference evidence="5" key="1">
    <citation type="submission" date="2021-03" db="EMBL/GenBank/DDBJ databases">
        <title>Comparative Genomics and Metabolomics in the genus Turicibacter.</title>
        <authorList>
            <person name="Maki J."/>
            <person name="Looft T."/>
        </authorList>
    </citation>
    <scope>NUCLEOTIDE SEQUENCE</scope>
    <source>
        <strain evidence="5">ISU324</strain>
    </source>
</reference>
<dbReference type="Pfam" id="PF01479">
    <property type="entry name" value="S4"/>
    <property type="match status" value="1"/>
</dbReference>
<comment type="similarity">
    <text evidence="2">Belongs to the TlyA family.</text>
</comment>
<dbReference type="Gene3D" id="3.40.50.150">
    <property type="entry name" value="Vaccinia Virus protein VP39"/>
    <property type="match status" value="1"/>
</dbReference>
<accession>A0A9Q9FDR0</accession>
<dbReference type="InterPro" id="IPR002877">
    <property type="entry name" value="RNA_MeTrfase_FtsJ_dom"/>
</dbReference>
<dbReference type="PANTHER" id="PTHR32319">
    <property type="entry name" value="BACTERIAL HEMOLYSIN-LIKE PROTEIN"/>
    <property type="match status" value="1"/>
</dbReference>
<evidence type="ECO:0000256" key="2">
    <source>
        <dbReference type="ARBA" id="ARBA00029460"/>
    </source>
</evidence>
<dbReference type="PROSITE" id="PS50889">
    <property type="entry name" value="S4"/>
    <property type="match status" value="1"/>
</dbReference>
<evidence type="ECO:0000313" key="6">
    <source>
        <dbReference type="Proteomes" id="UP001058072"/>
    </source>
</evidence>
<dbReference type="InterPro" id="IPR004538">
    <property type="entry name" value="Hemolysin_A/TlyA"/>
</dbReference>
<keyword evidence="1 3" id="KW-0694">RNA-binding</keyword>
<dbReference type="PIRSF" id="PIRSF005578">
    <property type="entry name" value="TlyA"/>
    <property type="match status" value="1"/>
</dbReference>
<dbReference type="Proteomes" id="UP001058072">
    <property type="component" value="Chromosome"/>
</dbReference>
<name>A0A9Q9FDR0_9FIRM</name>
<evidence type="ECO:0000256" key="1">
    <source>
        <dbReference type="ARBA" id="ARBA00022884"/>
    </source>
</evidence>
<dbReference type="InterPro" id="IPR029063">
    <property type="entry name" value="SAM-dependent_MTases_sf"/>
</dbReference>
<dbReference type="InterPro" id="IPR002942">
    <property type="entry name" value="S4_RNA-bd"/>
</dbReference>
<dbReference type="EMBL" id="CP071250">
    <property type="protein sequence ID" value="UUF07543.1"/>
    <property type="molecule type" value="Genomic_DNA"/>
</dbReference>
<evidence type="ECO:0000259" key="4">
    <source>
        <dbReference type="SMART" id="SM00363"/>
    </source>
</evidence>
<dbReference type="PANTHER" id="PTHR32319:SF0">
    <property type="entry name" value="BACTERIAL HEMOLYSIN-LIKE PROTEIN"/>
    <property type="match status" value="1"/>
</dbReference>
<dbReference type="SUPFAM" id="SSF53335">
    <property type="entry name" value="S-adenosyl-L-methionine-dependent methyltransferases"/>
    <property type="match status" value="1"/>
</dbReference>
<keyword evidence="5" id="KW-0489">Methyltransferase</keyword>
<dbReference type="GO" id="GO:0008168">
    <property type="term" value="F:methyltransferase activity"/>
    <property type="evidence" value="ECO:0007669"/>
    <property type="project" value="UniProtKB-KW"/>
</dbReference>
<dbReference type="GO" id="GO:0032259">
    <property type="term" value="P:methylation"/>
    <property type="evidence" value="ECO:0007669"/>
    <property type="project" value="UniProtKB-KW"/>
</dbReference>
<organism evidence="5 6">
    <name type="scientific">Turicibacter bilis</name>
    <dbReference type="NCBI Taxonomy" id="2735723"/>
    <lineage>
        <taxon>Bacteria</taxon>
        <taxon>Bacillati</taxon>
        <taxon>Bacillota</taxon>
        <taxon>Erysipelotrichia</taxon>
        <taxon>Erysipelotrichales</taxon>
        <taxon>Turicibacteraceae</taxon>
        <taxon>Turicibacter</taxon>
    </lineage>
</organism>
<dbReference type="SUPFAM" id="SSF55174">
    <property type="entry name" value="Alpha-L RNA-binding motif"/>
    <property type="match status" value="1"/>
</dbReference>